<name>A0A6A4UZ15_AMPAM</name>
<evidence type="ECO:0000313" key="6">
    <source>
        <dbReference type="EMBL" id="KAF0287053.1"/>
    </source>
</evidence>
<feature type="region of interest" description="Disordered" evidence="3">
    <location>
        <begin position="363"/>
        <end position="429"/>
    </location>
</feature>
<evidence type="ECO:0000259" key="5">
    <source>
        <dbReference type="PROSITE" id="PS50240"/>
    </source>
</evidence>
<evidence type="ECO:0000256" key="3">
    <source>
        <dbReference type="SAM" id="MobiDB-lite"/>
    </source>
</evidence>
<dbReference type="OrthoDB" id="6380398at2759"/>
<dbReference type="InterPro" id="IPR009003">
    <property type="entry name" value="Peptidase_S1_PA"/>
</dbReference>
<dbReference type="InterPro" id="IPR018114">
    <property type="entry name" value="TRYPSIN_HIS"/>
</dbReference>
<proteinExistence type="inferred from homology"/>
<dbReference type="SUPFAM" id="SSF50494">
    <property type="entry name" value="Trypsin-like serine proteases"/>
    <property type="match status" value="1"/>
</dbReference>
<dbReference type="AlphaFoldDB" id="A0A6A4UZ15"/>
<keyword evidence="4" id="KW-0732">Signal</keyword>
<dbReference type="GO" id="GO:0006508">
    <property type="term" value="P:proteolysis"/>
    <property type="evidence" value="ECO:0007669"/>
    <property type="project" value="InterPro"/>
</dbReference>
<feature type="compositionally biased region" description="Basic and acidic residues" evidence="3">
    <location>
        <begin position="379"/>
        <end position="403"/>
    </location>
</feature>
<dbReference type="GO" id="GO:0004252">
    <property type="term" value="F:serine-type endopeptidase activity"/>
    <property type="evidence" value="ECO:0007669"/>
    <property type="project" value="InterPro"/>
</dbReference>
<dbReference type="EMBL" id="VIIS01002214">
    <property type="protein sequence ID" value="KAF0287053.1"/>
    <property type="molecule type" value="Genomic_DNA"/>
</dbReference>
<protein>
    <submittedName>
        <fullName evidence="6">Ovochymase-1</fullName>
    </submittedName>
</protein>
<dbReference type="InterPro" id="IPR001254">
    <property type="entry name" value="Trypsin_dom"/>
</dbReference>
<evidence type="ECO:0000313" key="7">
    <source>
        <dbReference type="Proteomes" id="UP000440578"/>
    </source>
</evidence>
<keyword evidence="1" id="KW-1015">Disulfide bond</keyword>
<dbReference type="Pfam" id="PF00089">
    <property type="entry name" value="Trypsin"/>
    <property type="match status" value="1"/>
</dbReference>
<accession>A0A6A4UZ15</accession>
<dbReference type="PROSITE" id="PS50240">
    <property type="entry name" value="TRYPSIN_DOM"/>
    <property type="match status" value="1"/>
</dbReference>
<dbReference type="PANTHER" id="PTHR24256">
    <property type="entry name" value="TRYPTASE-RELATED"/>
    <property type="match status" value="1"/>
</dbReference>
<comment type="similarity">
    <text evidence="2">Belongs to the peptidase S1 family. CLIP subfamily.</text>
</comment>
<sequence>MRLRQCNREIELSAVVFVISQCILVSAVPEAAQFVDPDPAISCVEAPIDYPGADARVSDGSTGGPVPCPEGPIIEWDDGDGNWRPLTDDDEPPPAFCRRPEGPEAAGRWPWLVLLGRQRVGGRPQHGAPPPPVAEPDLLGSPFCGGVLVGWGLVLTAAHCLTGDLGINEDGAVAALLGGRAAPLANGTTSGPVRRVSHRLVHPSADLALALLDVFYDGLPGWVWPACLPPPGAPLAAGRRAEVAGWSPPPAELHQATLRVTEPVECREAYRAAGRRFPSTEDDSAVCAVPDGRGPAPAESPWCSARGGWPLVVPDSDGLLEVVGISTAGAGCDQSGLPSVFTRVSAYIDWIAASATVARRRSEPGGAGAEFHPIGQQGAERRPSTQRGAERRPSTQQGVERRPSTPQGQQPPAGVTDQLALGDHSAVAP</sequence>
<comment type="caution">
    <text evidence="6">The sequence shown here is derived from an EMBL/GenBank/DDBJ whole genome shotgun (WGS) entry which is preliminary data.</text>
</comment>
<dbReference type="SMART" id="SM00020">
    <property type="entry name" value="Tryp_SPc"/>
    <property type="match status" value="1"/>
</dbReference>
<dbReference type="InterPro" id="IPR051487">
    <property type="entry name" value="Ser/Thr_Proteases_Immune/Dev"/>
</dbReference>
<evidence type="ECO:0000256" key="4">
    <source>
        <dbReference type="SAM" id="SignalP"/>
    </source>
</evidence>
<dbReference type="PROSITE" id="PS00134">
    <property type="entry name" value="TRYPSIN_HIS"/>
    <property type="match status" value="1"/>
</dbReference>
<keyword evidence="7" id="KW-1185">Reference proteome</keyword>
<dbReference type="InterPro" id="IPR043504">
    <property type="entry name" value="Peptidase_S1_PA_chymotrypsin"/>
</dbReference>
<feature type="signal peptide" evidence="4">
    <location>
        <begin position="1"/>
        <end position="27"/>
    </location>
</feature>
<gene>
    <name evidence="6" type="primary">OVCH1</name>
    <name evidence="6" type="ORF">FJT64_014461</name>
</gene>
<reference evidence="6 7" key="1">
    <citation type="submission" date="2019-07" db="EMBL/GenBank/DDBJ databases">
        <title>Draft genome assembly of a fouling barnacle, Amphibalanus amphitrite (Darwin, 1854): The first reference genome for Thecostraca.</title>
        <authorList>
            <person name="Kim W."/>
        </authorList>
    </citation>
    <scope>NUCLEOTIDE SEQUENCE [LARGE SCALE GENOMIC DNA]</scope>
    <source>
        <strain evidence="6">SNU_AA5</strain>
        <tissue evidence="6">Soma without cirri and trophi</tissue>
    </source>
</reference>
<dbReference type="Gene3D" id="2.40.10.10">
    <property type="entry name" value="Trypsin-like serine proteases"/>
    <property type="match status" value="1"/>
</dbReference>
<feature type="chain" id="PRO_5025414786" evidence="4">
    <location>
        <begin position="28"/>
        <end position="429"/>
    </location>
</feature>
<evidence type="ECO:0000256" key="1">
    <source>
        <dbReference type="ARBA" id="ARBA00023157"/>
    </source>
</evidence>
<feature type="domain" description="Peptidase S1" evidence="5">
    <location>
        <begin position="100"/>
        <end position="356"/>
    </location>
</feature>
<dbReference type="Proteomes" id="UP000440578">
    <property type="component" value="Unassembled WGS sequence"/>
</dbReference>
<organism evidence="6 7">
    <name type="scientific">Amphibalanus amphitrite</name>
    <name type="common">Striped barnacle</name>
    <name type="synonym">Balanus amphitrite</name>
    <dbReference type="NCBI Taxonomy" id="1232801"/>
    <lineage>
        <taxon>Eukaryota</taxon>
        <taxon>Metazoa</taxon>
        <taxon>Ecdysozoa</taxon>
        <taxon>Arthropoda</taxon>
        <taxon>Crustacea</taxon>
        <taxon>Multicrustacea</taxon>
        <taxon>Cirripedia</taxon>
        <taxon>Thoracica</taxon>
        <taxon>Thoracicalcarea</taxon>
        <taxon>Balanomorpha</taxon>
        <taxon>Balanoidea</taxon>
        <taxon>Balanidae</taxon>
        <taxon>Amphibalaninae</taxon>
        <taxon>Amphibalanus</taxon>
    </lineage>
</organism>
<evidence type="ECO:0000256" key="2">
    <source>
        <dbReference type="ARBA" id="ARBA00024195"/>
    </source>
</evidence>